<dbReference type="EMBL" id="LT670818">
    <property type="protein sequence ID" value="SHH04332.1"/>
    <property type="molecule type" value="Genomic_DNA"/>
</dbReference>
<name>A0A1M5PRG1_9BRAD</name>
<dbReference type="Gene3D" id="3.30.1330.40">
    <property type="entry name" value="RutC-like"/>
    <property type="match status" value="1"/>
</dbReference>
<dbReference type="SUPFAM" id="SSF55298">
    <property type="entry name" value="YjgF-like"/>
    <property type="match status" value="1"/>
</dbReference>
<protein>
    <submittedName>
        <fullName evidence="1">Enamine deaminase RidA, house cleaning of reactive enamine intermediates, YjgF/YER057c/UK114 family</fullName>
    </submittedName>
</protein>
<dbReference type="OrthoDB" id="9815126at2"/>
<proteinExistence type="predicted"/>
<evidence type="ECO:0000313" key="1">
    <source>
        <dbReference type="EMBL" id="SHH04332.1"/>
    </source>
</evidence>
<gene>
    <name evidence="1" type="ORF">SAMN05444169_5422</name>
</gene>
<dbReference type="AlphaFoldDB" id="A0A1M5PRG1"/>
<sequence>MSKSTNGATQRTAVYVSGMSFRGMPVPFGSRKGPLFASSGIPGSDPETELFPEDGALQVKFLFANIKRGIEAAGGSLEDIIKCTFHLRDEEIRQHLNASWEESFPDPASRPARHTLMLHNFPREIAVMAEFLAVLPAN</sequence>
<dbReference type="Pfam" id="PF01042">
    <property type="entry name" value="Ribonuc_L-PSP"/>
    <property type="match status" value="1"/>
</dbReference>
<dbReference type="InterPro" id="IPR035959">
    <property type="entry name" value="RutC-like_sf"/>
</dbReference>
<dbReference type="Proteomes" id="UP000190675">
    <property type="component" value="Chromosome I"/>
</dbReference>
<reference evidence="1 2" key="1">
    <citation type="submission" date="2016-11" db="EMBL/GenBank/DDBJ databases">
        <authorList>
            <person name="Jaros S."/>
            <person name="Januszkiewicz K."/>
            <person name="Wedrychowicz H."/>
        </authorList>
    </citation>
    <scope>NUCLEOTIDE SEQUENCE [LARGE SCALE GENOMIC DNA]</scope>
    <source>
        <strain evidence="1 2">GAS242</strain>
    </source>
</reference>
<evidence type="ECO:0000313" key="2">
    <source>
        <dbReference type="Proteomes" id="UP000190675"/>
    </source>
</evidence>
<dbReference type="InterPro" id="IPR006175">
    <property type="entry name" value="YjgF/YER057c/UK114"/>
</dbReference>
<accession>A0A1M5PRG1</accession>
<organism evidence="1 2">
    <name type="scientific">Bradyrhizobium erythrophlei</name>
    <dbReference type="NCBI Taxonomy" id="1437360"/>
    <lineage>
        <taxon>Bacteria</taxon>
        <taxon>Pseudomonadati</taxon>
        <taxon>Pseudomonadota</taxon>
        <taxon>Alphaproteobacteria</taxon>
        <taxon>Hyphomicrobiales</taxon>
        <taxon>Nitrobacteraceae</taxon>
        <taxon>Bradyrhizobium</taxon>
    </lineage>
</organism>
<dbReference type="CDD" id="cd00448">
    <property type="entry name" value="YjgF_YER057c_UK114_family"/>
    <property type="match status" value="1"/>
</dbReference>